<dbReference type="Proteomes" id="UP000814128">
    <property type="component" value="Unassembled WGS sequence"/>
</dbReference>
<dbReference type="EMBL" id="MU273762">
    <property type="protein sequence ID" value="KAI0028346.1"/>
    <property type="molecule type" value="Genomic_DNA"/>
</dbReference>
<evidence type="ECO:0000313" key="1">
    <source>
        <dbReference type="EMBL" id="KAI0028346.1"/>
    </source>
</evidence>
<reference evidence="1" key="2">
    <citation type="journal article" date="2022" name="New Phytol.">
        <title>Evolutionary transition to the ectomycorrhizal habit in the genomes of a hyperdiverse lineage of mushroom-forming fungi.</title>
        <authorList>
            <person name="Looney B."/>
            <person name="Miyauchi S."/>
            <person name="Morin E."/>
            <person name="Drula E."/>
            <person name="Courty P.E."/>
            <person name="Kohler A."/>
            <person name="Kuo A."/>
            <person name="LaButti K."/>
            <person name="Pangilinan J."/>
            <person name="Lipzen A."/>
            <person name="Riley R."/>
            <person name="Andreopoulos W."/>
            <person name="He G."/>
            <person name="Johnson J."/>
            <person name="Nolan M."/>
            <person name="Tritt A."/>
            <person name="Barry K.W."/>
            <person name="Grigoriev I.V."/>
            <person name="Nagy L.G."/>
            <person name="Hibbett D."/>
            <person name="Henrissat B."/>
            <person name="Matheny P.B."/>
            <person name="Labbe J."/>
            <person name="Martin F.M."/>
        </authorList>
    </citation>
    <scope>NUCLEOTIDE SEQUENCE</scope>
    <source>
        <strain evidence="1">EC-137</strain>
    </source>
</reference>
<evidence type="ECO:0000313" key="2">
    <source>
        <dbReference type="Proteomes" id="UP000814128"/>
    </source>
</evidence>
<gene>
    <name evidence="1" type="ORF">K488DRAFT_80732</name>
</gene>
<sequence length="387" mass="42018">MIYPRTLIQTSRSFATTARVHRHRVLAYCEPGSPSAVIRAITHRSLPAPAPGTLNLRILLAPVNPSDINVIQGVYPSKPTASAFPGISSELFVAGNEGVAEICALGSGTDGKGLSVGDWVIIAKSQSGTWSSARNVHLRDVIKLPRKQGVTVVHAATMTVNPPTAYNMLNDFVDLKPGDWVVQNAANSAVGQAVIQIAKAKQLKTVNLIRDRLGNEAERTKRELKDLGADLVCTYSTLTDKTKLSELKGFLGNKPIRLALNCVGGEVTTHMLKLLGPNAHLVSYGAMSKQPLSIPTSYFIFKGLTARGFWQSQWYENRSRDERIALLEKLTDIVASGYLKEPKHEIITISAEDTDDVATQKAQQLLSEVETGSPGRKVLLHIEDPVV</sequence>
<reference evidence="1" key="1">
    <citation type="submission" date="2021-02" db="EMBL/GenBank/DDBJ databases">
        <authorList>
            <consortium name="DOE Joint Genome Institute"/>
            <person name="Ahrendt S."/>
            <person name="Looney B.P."/>
            <person name="Miyauchi S."/>
            <person name="Morin E."/>
            <person name="Drula E."/>
            <person name="Courty P.E."/>
            <person name="Chicoki N."/>
            <person name="Fauchery L."/>
            <person name="Kohler A."/>
            <person name="Kuo A."/>
            <person name="Labutti K."/>
            <person name="Pangilinan J."/>
            <person name="Lipzen A."/>
            <person name="Riley R."/>
            <person name="Andreopoulos W."/>
            <person name="He G."/>
            <person name="Johnson J."/>
            <person name="Barry K.W."/>
            <person name="Grigoriev I.V."/>
            <person name="Nagy L."/>
            <person name="Hibbett D."/>
            <person name="Henrissat B."/>
            <person name="Matheny P.B."/>
            <person name="Labbe J."/>
            <person name="Martin F."/>
        </authorList>
    </citation>
    <scope>NUCLEOTIDE SEQUENCE</scope>
    <source>
        <strain evidence="1">EC-137</strain>
    </source>
</reference>
<protein>
    <submittedName>
        <fullName evidence="1">Uncharacterized protein</fullName>
    </submittedName>
</protein>
<comment type="caution">
    <text evidence="1">The sequence shown here is derived from an EMBL/GenBank/DDBJ whole genome shotgun (WGS) entry which is preliminary data.</text>
</comment>
<proteinExistence type="predicted"/>
<organism evidence="1 2">
    <name type="scientific">Vararia minispora EC-137</name>
    <dbReference type="NCBI Taxonomy" id="1314806"/>
    <lineage>
        <taxon>Eukaryota</taxon>
        <taxon>Fungi</taxon>
        <taxon>Dikarya</taxon>
        <taxon>Basidiomycota</taxon>
        <taxon>Agaricomycotina</taxon>
        <taxon>Agaricomycetes</taxon>
        <taxon>Russulales</taxon>
        <taxon>Lachnocladiaceae</taxon>
        <taxon>Vararia</taxon>
    </lineage>
</organism>
<name>A0ACB8Q987_9AGAM</name>
<accession>A0ACB8Q987</accession>
<keyword evidence="2" id="KW-1185">Reference proteome</keyword>